<gene>
    <name evidence="6" type="ORF">FHS89_002535</name>
</gene>
<dbReference type="PANTHER" id="PTHR30579">
    <property type="entry name" value="TRANSCRIPTIONAL REGULATOR"/>
    <property type="match status" value="1"/>
</dbReference>
<dbReference type="Gene3D" id="1.10.10.10">
    <property type="entry name" value="Winged helix-like DNA-binding domain superfamily/Winged helix DNA-binding domain"/>
    <property type="match status" value="1"/>
</dbReference>
<evidence type="ECO:0000256" key="3">
    <source>
        <dbReference type="ARBA" id="ARBA00023125"/>
    </source>
</evidence>
<keyword evidence="3 6" id="KW-0238">DNA-binding</keyword>
<comment type="similarity">
    <text evidence="1">Belongs to the LysR transcriptional regulatory family.</text>
</comment>
<dbReference type="SUPFAM" id="SSF53850">
    <property type="entry name" value="Periplasmic binding protein-like II"/>
    <property type="match status" value="1"/>
</dbReference>
<feature type="domain" description="HTH lysR-type" evidence="5">
    <location>
        <begin position="6"/>
        <end position="63"/>
    </location>
</feature>
<organism evidence="6 7">
    <name type="scientific">Rubricella aquisinus</name>
    <dbReference type="NCBI Taxonomy" id="2028108"/>
    <lineage>
        <taxon>Bacteria</taxon>
        <taxon>Pseudomonadati</taxon>
        <taxon>Pseudomonadota</taxon>
        <taxon>Alphaproteobacteria</taxon>
        <taxon>Rhodobacterales</taxon>
        <taxon>Paracoccaceae</taxon>
        <taxon>Rubricella</taxon>
    </lineage>
</organism>
<dbReference type="EMBL" id="JACIJS010000007">
    <property type="protein sequence ID" value="MBB5516504.1"/>
    <property type="molecule type" value="Genomic_DNA"/>
</dbReference>
<sequence length="270" mass="28595">MEMRDMNWSDLPALLAVERAGSFSGAAAQLGVNETTVARRIARLSDHLGAPVFARIDGRLRLCDAAAPLLTCAMEAEAAITRASSSVAATRHGPVSLTAVSALITGLILPALPEFLAAHPGLEISLLPGARDFALMRGEADIALRLARPRVEPDVKARRIGVLRYSVYGPKAAPWIRYGPAQSALPQARWLADQAGPSAPVRVTDAASLSAAISAGLGRSILPDILAPNGMQPSAPCPVTRDVWLLMHPDLAQLERMRAVADWLAALMLK</sequence>
<dbReference type="InterPro" id="IPR005119">
    <property type="entry name" value="LysR_subst-bd"/>
</dbReference>
<dbReference type="InterPro" id="IPR036390">
    <property type="entry name" value="WH_DNA-bd_sf"/>
</dbReference>
<dbReference type="AlphaFoldDB" id="A0A840X187"/>
<dbReference type="InterPro" id="IPR000847">
    <property type="entry name" value="LysR_HTH_N"/>
</dbReference>
<reference evidence="6 7" key="1">
    <citation type="submission" date="2020-08" db="EMBL/GenBank/DDBJ databases">
        <title>Genomic Encyclopedia of Type Strains, Phase IV (KMG-IV): sequencing the most valuable type-strain genomes for metagenomic binning, comparative biology and taxonomic classification.</title>
        <authorList>
            <person name="Goeker M."/>
        </authorList>
    </citation>
    <scope>NUCLEOTIDE SEQUENCE [LARGE SCALE GENOMIC DNA]</scope>
    <source>
        <strain evidence="6 7">DSM 103377</strain>
    </source>
</reference>
<dbReference type="PANTHER" id="PTHR30579:SF3">
    <property type="entry name" value="TRANSCRIPTIONAL REGULATORY PROTEIN"/>
    <property type="match status" value="1"/>
</dbReference>
<protein>
    <submittedName>
        <fullName evidence="6">DNA-binding transcriptional LysR family regulator</fullName>
    </submittedName>
</protein>
<dbReference type="InterPro" id="IPR050176">
    <property type="entry name" value="LTTR"/>
</dbReference>
<dbReference type="InterPro" id="IPR036388">
    <property type="entry name" value="WH-like_DNA-bd_sf"/>
</dbReference>
<evidence type="ECO:0000313" key="7">
    <source>
        <dbReference type="Proteomes" id="UP000553766"/>
    </source>
</evidence>
<dbReference type="SUPFAM" id="SSF46785">
    <property type="entry name" value="Winged helix' DNA-binding domain"/>
    <property type="match status" value="1"/>
</dbReference>
<keyword evidence="2" id="KW-0805">Transcription regulation</keyword>
<accession>A0A840X187</accession>
<proteinExistence type="inferred from homology"/>
<evidence type="ECO:0000256" key="4">
    <source>
        <dbReference type="ARBA" id="ARBA00023163"/>
    </source>
</evidence>
<dbReference type="Proteomes" id="UP000553766">
    <property type="component" value="Unassembled WGS sequence"/>
</dbReference>
<name>A0A840X187_9RHOB</name>
<comment type="caution">
    <text evidence="6">The sequence shown here is derived from an EMBL/GenBank/DDBJ whole genome shotgun (WGS) entry which is preliminary data.</text>
</comment>
<dbReference type="GO" id="GO:0003677">
    <property type="term" value="F:DNA binding"/>
    <property type="evidence" value="ECO:0007669"/>
    <property type="project" value="UniProtKB-KW"/>
</dbReference>
<dbReference type="GO" id="GO:0003700">
    <property type="term" value="F:DNA-binding transcription factor activity"/>
    <property type="evidence" value="ECO:0007669"/>
    <property type="project" value="InterPro"/>
</dbReference>
<dbReference type="Pfam" id="PF03466">
    <property type="entry name" value="LysR_substrate"/>
    <property type="match status" value="1"/>
</dbReference>
<dbReference type="Pfam" id="PF00126">
    <property type="entry name" value="HTH_1"/>
    <property type="match status" value="1"/>
</dbReference>
<evidence type="ECO:0000313" key="6">
    <source>
        <dbReference type="EMBL" id="MBB5516504.1"/>
    </source>
</evidence>
<dbReference type="Gene3D" id="3.40.190.10">
    <property type="entry name" value="Periplasmic binding protein-like II"/>
    <property type="match status" value="1"/>
</dbReference>
<evidence type="ECO:0000256" key="2">
    <source>
        <dbReference type="ARBA" id="ARBA00023015"/>
    </source>
</evidence>
<keyword evidence="4" id="KW-0804">Transcription</keyword>
<dbReference type="PROSITE" id="PS50931">
    <property type="entry name" value="HTH_LYSR"/>
    <property type="match status" value="1"/>
</dbReference>
<evidence type="ECO:0000259" key="5">
    <source>
        <dbReference type="PROSITE" id="PS50931"/>
    </source>
</evidence>
<keyword evidence="7" id="KW-1185">Reference proteome</keyword>
<evidence type="ECO:0000256" key="1">
    <source>
        <dbReference type="ARBA" id="ARBA00009437"/>
    </source>
</evidence>